<dbReference type="AlphaFoldDB" id="A0A117LZN7"/>
<keyword evidence="1" id="KW-0812">Transmembrane</keyword>
<keyword evidence="1" id="KW-1133">Transmembrane helix</keyword>
<name>A0A117LZN7_9BACT</name>
<sequence>METQNPDVINNNIQEDFSSTQVVNTPNTDTSSTLPSVGISGESYVIEETSKKKSKGFLTTFLIIVSILIVLFLLLNFTASFWYPSVFRVIFPEDKHGAIYSEPRERRIPSDVDTESWTNVELDNGSFLVPFGKVLNRKDGSGGEYSFEFENGDMVFILPPYESAESSNLNMKESCLLNFNNFQYASSLSDHIYLSIFLLGKEVLLKEGEWNDIPFYYENEKIFVCQRGSILNDTGREQNIALVLVPTSEYPEKEATYYQILLFSEALTQGEIDGIVSSIKI</sequence>
<dbReference type="EMBL" id="LGGO01000164">
    <property type="protein sequence ID" value="KUK76357.1"/>
    <property type="molecule type" value="Genomic_DNA"/>
</dbReference>
<evidence type="ECO:0000313" key="2">
    <source>
        <dbReference type="EMBL" id="KUK76357.1"/>
    </source>
</evidence>
<organism evidence="2 3">
    <name type="scientific">candidate division WS6 bacterium 34_10</name>
    <dbReference type="NCBI Taxonomy" id="1641389"/>
    <lineage>
        <taxon>Bacteria</taxon>
        <taxon>Candidatus Dojkabacteria</taxon>
    </lineage>
</organism>
<feature type="transmembrane region" description="Helical" evidence="1">
    <location>
        <begin position="57"/>
        <end position="83"/>
    </location>
</feature>
<evidence type="ECO:0000313" key="3">
    <source>
        <dbReference type="Proteomes" id="UP000053904"/>
    </source>
</evidence>
<evidence type="ECO:0000256" key="1">
    <source>
        <dbReference type="SAM" id="Phobius"/>
    </source>
</evidence>
<reference evidence="3" key="1">
    <citation type="journal article" date="2015" name="MBio">
        <title>Genome-Resolved Metagenomic Analysis Reveals Roles for Candidate Phyla and Other Microbial Community Members in Biogeochemical Transformations in Oil Reservoirs.</title>
        <authorList>
            <person name="Hu P."/>
            <person name="Tom L."/>
            <person name="Singh A."/>
            <person name="Thomas B.C."/>
            <person name="Baker B.J."/>
            <person name="Piceno Y.M."/>
            <person name="Andersen G.L."/>
            <person name="Banfield J.F."/>
        </authorList>
    </citation>
    <scope>NUCLEOTIDE SEQUENCE [LARGE SCALE GENOMIC DNA]</scope>
</reference>
<accession>A0A117LZN7</accession>
<comment type="caution">
    <text evidence="2">The sequence shown here is derived from an EMBL/GenBank/DDBJ whole genome shotgun (WGS) entry which is preliminary data.</text>
</comment>
<proteinExistence type="predicted"/>
<protein>
    <submittedName>
        <fullName evidence="2">Uncharacterized protein</fullName>
    </submittedName>
</protein>
<gene>
    <name evidence="2" type="ORF">XD93_0968</name>
</gene>
<keyword evidence="1" id="KW-0472">Membrane</keyword>
<dbReference type="Proteomes" id="UP000053904">
    <property type="component" value="Unassembled WGS sequence"/>
</dbReference>